<sequence length="323" mass="38731">MIIKKKKISKSPKEQVFSNQNLHQIELKDQRYDYERIQEINSCGNSMQFKDENNEYNNGNRYTVIDVLYENQRGISLCGTLLFSANSLFFFDPSPWTDKNFRYSPVNIATATCPDPSWRWTWDKWRIDMYENVDPDGWSYSFSFKSKRWYGSSIWFHSFVRRRKWIRQRQCCFDDSKSEDGNYFTINSSYDPSRSATSITSPNKDVLSVSDNSEDDISAHDLLKRLRESRIDRERLHILKNYIMYNNRRIDSLKDLIKDILDCFIFQESRRQLLAFLIKMTKGFQTENYNASDFSEETNTKNILKLIDLIKKEIHKYEFWEDK</sequence>
<evidence type="ECO:0000313" key="2">
    <source>
        <dbReference type="Proteomes" id="UP000663699"/>
    </source>
</evidence>
<dbReference type="EMBL" id="CP054539">
    <property type="protein sequence ID" value="QSL65867.1"/>
    <property type="molecule type" value="Genomic_DNA"/>
</dbReference>
<dbReference type="OrthoDB" id="72441at2759"/>
<gene>
    <name evidence="1" type="ORF">MERGE_000146</name>
</gene>
<dbReference type="PANTHER" id="PTHR23250">
    <property type="entry name" value="DYSFERLIN-RELATED"/>
    <property type="match status" value="1"/>
</dbReference>
<dbReference type="PANTHER" id="PTHR23250:SF1">
    <property type="entry name" value="TECTONIN BETA-PROPELLER REPEAT-CONTAINING PROTEIN 1"/>
    <property type="match status" value="1"/>
</dbReference>
<evidence type="ECO:0000313" key="1">
    <source>
        <dbReference type="EMBL" id="QSL65867.1"/>
    </source>
</evidence>
<dbReference type="InterPro" id="IPR051513">
    <property type="entry name" value="Tectonin_beta-prop"/>
</dbReference>
<dbReference type="AlphaFoldDB" id="A0A899GBA9"/>
<dbReference type="Proteomes" id="UP000663699">
    <property type="component" value="Chromosome 8"/>
</dbReference>
<proteinExistence type="predicted"/>
<reference evidence="1" key="1">
    <citation type="submission" date="2020-06" db="EMBL/GenBank/DDBJ databases">
        <title>Genomes of multiple members of Pneumocystis genus reveal paths to human pathogen Pneumocystis jirovecii.</title>
        <authorList>
            <person name="Cisse O.H."/>
            <person name="Ma L."/>
            <person name="Dekker J."/>
            <person name="Khil P."/>
            <person name="Jo J."/>
            <person name="Brenchley J."/>
            <person name="Blair R."/>
            <person name="Pahar B."/>
            <person name="Chabe M."/>
            <person name="Van Rompay K.A."/>
            <person name="Keesler R."/>
            <person name="Sukura A."/>
            <person name="Hirsch V."/>
            <person name="Kutty G."/>
            <person name="Liu Y."/>
            <person name="Peng L."/>
            <person name="Chen J."/>
            <person name="Song J."/>
            <person name="Weissenbacher-Lang C."/>
            <person name="Xu J."/>
            <person name="Upham N.S."/>
            <person name="Stajich J.E."/>
            <person name="Cuomo C.A."/>
            <person name="Cushion M.T."/>
            <person name="Kovacs J.A."/>
        </authorList>
    </citation>
    <scope>NUCLEOTIDE SEQUENCE</scope>
    <source>
        <strain evidence="1">2A</strain>
    </source>
</reference>
<accession>A0A899GBA9</accession>
<protein>
    <recommendedName>
        <fullName evidence="3">Peroxin/Ferlin domain-containing protein</fullName>
    </recommendedName>
</protein>
<name>A0A899GBA9_9ASCO</name>
<organism evidence="1 2">
    <name type="scientific">Pneumocystis wakefieldiae</name>
    <dbReference type="NCBI Taxonomy" id="38082"/>
    <lineage>
        <taxon>Eukaryota</taxon>
        <taxon>Fungi</taxon>
        <taxon>Dikarya</taxon>
        <taxon>Ascomycota</taxon>
        <taxon>Taphrinomycotina</taxon>
        <taxon>Pneumocystomycetes</taxon>
        <taxon>Pneumocystaceae</taxon>
        <taxon>Pneumocystis</taxon>
    </lineage>
</organism>
<evidence type="ECO:0008006" key="3">
    <source>
        <dbReference type="Google" id="ProtNLM"/>
    </source>
</evidence>
<keyword evidence="2" id="KW-1185">Reference proteome</keyword>